<keyword evidence="3" id="KW-1185">Reference proteome</keyword>
<comment type="caution">
    <text evidence="2">The sequence shown here is derived from an EMBL/GenBank/DDBJ whole genome shotgun (WGS) entry which is preliminary data.</text>
</comment>
<dbReference type="PANTHER" id="PTHR14136:SF17">
    <property type="entry name" value="BTB_POZ DOMAIN-CONTAINING PROTEIN KCTD9"/>
    <property type="match status" value="1"/>
</dbReference>
<dbReference type="SUPFAM" id="SSF55729">
    <property type="entry name" value="Acyl-CoA N-acyltransferases (Nat)"/>
    <property type="match status" value="1"/>
</dbReference>
<evidence type="ECO:0000313" key="2">
    <source>
        <dbReference type="EMBL" id="MTH51868.1"/>
    </source>
</evidence>
<dbReference type="EMBL" id="WMIB01000001">
    <property type="protein sequence ID" value="MTH51868.1"/>
    <property type="molecule type" value="Genomic_DNA"/>
</dbReference>
<keyword evidence="2" id="KW-0808">Transferase</keyword>
<dbReference type="CDD" id="cd04301">
    <property type="entry name" value="NAT_SF"/>
    <property type="match status" value="1"/>
</dbReference>
<dbReference type="InterPro" id="IPR016181">
    <property type="entry name" value="Acyl_CoA_acyltransferase"/>
</dbReference>
<dbReference type="InterPro" id="IPR001646">
    <property type="entry name" value="5peptide_repeat"/>
</dbReference>
<feature type="domain" description="N-acetyltransferase" evidence="1">
    <location>
        <begin position="2"/>
        <end position="155"/>
    </location>
</feature>
<sequence>MITIQKAVMADAVQLTAIMKRTFDEEARRWLENKETADYNIQPPGYDSVEMMKYSIEELQCYKIMNHGELAGGLIMTVTGSQFGRIDRIFVDPLYQGMKIGTRAMELAEIEYSSVLTWDLETSVRQVPNHHFYEKLGYREVFRSEDEICYSKRMEEPSRTFHFNGDIEEPSASLYDQRSMEGSGFYQVNLAKSSVSNSTLQEAQFSNCNLSGSKFQNINFRDSLFADLNLSNSKLRHVTLEGIKVMDSTLGERNHPVTFERCDLEGTKISGCSLKNAQITKSEIEGMTIDGISVEKLLEVYDAYQKKRDH</sequence>
<proteinExistence type="predicted"/>
<organism evidence="2 3">
    <name type="scientific">Metabacillus mangrovi</name>
    <dbReference type="NCBI Taxonomy" id="1491830"/>
    <lineage>
        <taxon>Bacteria</taxon>
        <taxon>Bacillati</taxon>
        <taxon>Bacillota</taxon>
        <taxon>Bacilli</taxon>
        <taxon>Bacillales</taxon>
        <taxon>Bacillaceae</taxon>
        <taxon>Metabacillus</taxon>
    </lineage>
</organism>
<dbReference type="PROSITE" id="PS51186">
    <property type="entry name" value="GNAT"/>
    <property type="match status" value="1"/>
</dbReference>
<dbReference type="SUPFAM" id="SSF141571">
    <property type="entry name" value="Pentapeptide repeat-like"/>
    <property type="match status" value="1"/>
</dbReference>
<dbReference type="PANTHER" id="PTHR14136">
    <property type="entry name" value="BTB_POZ DOMAIN-CONTAINING PROTEIN KCTD9"/>
    <property type="match status" value="1"/>
</dbReference>
<protein>
    <submittedName>
        <fullName evidence="2">GNAT family N-acetyltransferase</fullName>
    </submittedName>
</protein>
<evidence type="ECO:0000313" key="3">
    <source>
        <dbReference type="Proteomes" id="UP000434639"/>
    </source>
</evidence>
<dbReference type="Pfam" id="PF00805">
    <property type="entry name" value="Pentapeptide"/>
    <property type="match status" value="1"/>
</dbReference>
<dbReference type="Pfam" id="PF13599">
    <property type="entry name" value="Pentapeptide_4"/>
    <property type="match status" value="1"/>
</dbReference>
<evidence type="ECO:0000259" key="1">
    <source>
        <dbReference type="PROSITE" id="PS51186"/>
    </source>
</evidence>
<dbReference type="GO" id="GO:0016747">
    <property type="term" value="F:acyltransferase activity, transferring groups other than amino-acyl groups"/>
    <property type="evidence" value="ECO:0007669"/>
    <property type="project" value="InterPro"/>
</dbReference>
<dbReference type="InterPro" id="IPR000182">
    <property type="entry name" value="GNAT_dom"/>
</dbReference>
<dbReference type="OrthoDB" id="9786032at2"/>
<dbReference type="AlphaFoldDB" id="A0A7X2V3C4"/>
<gene>
    <name evidence="2" type="ORF">GKZ89_00505</name>
</gene>
<dbReference type="Pfam" id="PF13508">
    <property type="entry name" value="Acetyltransf_7"/>
    <property type="match status" value="1"/>
</dbReference>
<dbReference type="Gene3D" id="2.160.20.80">
    <property type="entry name" value="E3 ubiquitin-protein ligase SopA"/>
    <property type="match status" value="1"/>
</dbReference>
<reference evidence="2 3" key="1">
    <citation type="journal article" date="2017" name="Int. J. Syst. Evol. Microbiol.">
        <title>Bacillus mangrovi sp. nov., isolated from a sediment sample from a mangrove forest.</title>
        <authorList>
            <person name="Gupta V."/>
            <person name="Singh P.K."/>
            <person name="Korpole S."/>
            <person name="Tanuku N.R.S."/>
            <person name="Pinnaka A.K."/>
        </authorList>
    </citation>
    <scope>NUCLEOTIDE SEQUENCE [LARGE SCALE GENOMIC DNA]</scope>
    <source>
        <strain evidence="2 3">KCTC 33872</strain>
    </source>
</reference>
<accession>A0A7X2V3C4</accession>
<dbReference type="RefSeq" id="WP_155110430.1">
    <property type="nucleotide sequence ID" value="NZ_WMIB01000001.1"/>
</dbReference>
<dbReference type="Proteomes" id="UP000434639">
    <property type="component" value="Unassembled WGS sequence"/>
</dbReference>
<dbReference type="InterPro" id="IPR051082">
    <property type="entry name" value="Pentapeptide-BTB/POZ_domain"/>
</dbReference>
<name>A0A7X2V3C4_9BACI</name>
<dbReference type="Gene3D" id="3.40.630.30">
    <property type="match status" value="1"/>
</dbReference>